<evidence type="ECO:0000313" key="2">
    <source>
        <dbReference type="EMBL" id="VDK40447.1"/>
    </source>
</evidence>
<dbReference type="Gene3D" id="2.60.40.10">
    <property type="entry name" value="Immunoglobulins"/>
    <property type="match status" value="2"/>
</dbReference>
<dbReference type="SUPFAM" id="SSF49265">
    <property type="entry name" value="Fibronectin type III"/>
    <property type="match status" value="1"/>
</dbReference>
<dbReference type="EMBL" id="UYRT01006406">
    <property type="protein sequence ID" value="VDK40447.1"/>
    <property type="molecule type" value="Genomic_DNA"/>
</dbReference>
<organism evidence="4">
    <name type="scientific">Gongylonema pulchrum</name>
    <dbReference type="NCBI Taxonomy" id="637853"/>
    <lineage>
        <taxon>Eukaryota</taxon>
        <taxon>Metazoa</taxon>
        <taxon>Ecdysozoa</taxon>
        <taxon>Nematoda</taxon>
        <taxon>Chromadorea</taxon>
        <taxon>Rhabditida</taxon>
        <taxon>Spirurina</taxon>
        <taxon>Spiruromorpha</taxon>
        <taxon>Spiruroidea</taxon>
        <taxon>Gongylonematidae</taxon>
        <taxon>Gongylonema</taxon>
    </lineage>
</organism>
<dbReference type="Proteomes" id="UP000271098">
    <property type="component" value="Unassembled WGS sequence"/>
</dbReference>
<feature type="domain" description="Fibronectin type-III" evidence="1">
    <location>
        <begin position="93"/>
        <end position="186"/>
    </location>
</feature>
<evidence type="ECO:0000259" key="1">
    <source>
        <dbReference type="PROSITE" id="PS50853"/>
    </source>
</evidence>
<evidence type="ECO:0000313" key="4">
    <source>
        <dbReference type="WBParaSite" id="GPUH_0000367901-mRNA-1"/>
    </source>
</evidence>
<feature type="domain" description="Fibronectin type-III" evidence="1">
    <location>
        <begin position="1"/>
        <end position="91"/>
    </location>
</feature>
<gene>
    <name evidence="2" type="ORF">GPUH_LOCUS3671</name>
</gene>
<proteinExistence type="predicted"/>
<dbReference type="PROSITE" id="PS50853">
    <property type="entry name" value="FN3"/>
    <property type="match status" value="2"/>
</dbReference>
<keyword evidence="3" id="KW-1185">Reference proteome</keyword>
<accession>A0A183D4N1</accession>
<reference evidence="4" key="1">
    <citation type="submission" date="2016-06" db="UniProtKB">
        <authorList>
            <consortium name="WormBaseParasite"/>
        </authorList>
    </citation>
    <scope>IDENTIFICATION</scope>
</reference>
<dbReference type="InterPro" id="IPR003961">
    <property type="entry name" value="FN3_dom"/>
</dbReference>
<protein>
    <submittedName>
        <fullName evidence="4">Fibronectin type-III domain-containing protein</fullName>
    </submittedName>
</protein>
<dbReference type="InterPro" id="IPR036116">
    <property type="entry name" value="FN3_sf"/>
</dbReference>
<dbReference type="WBParaSite" id="GPUH_0000367901-mRNA-1">
    <property type="protein sequence ID" value="GPUH_0000367901-mRNA-1"/>
    <property type="gene ID" value="GPUH_0000367901"/>
</dbReference>
<dbReference type="Pfam" id="PF00041">
    <property type="entry name" value="fn3"/>
    <property type="match status" value="1"/>
</dbReference>
<dbReference type="OrthoDB" id="6244967at2759"/>
<dbReference type="SMART" id="SM00060">
    <property type="entry name" value="FN3"/>
    <property type="match status" value="2"/>
</dbReference>
<dbReference type="CDD" id="cd00063">
    <property type="entry name" value="FN3"/>
    <property type="match status" value="2"/>
</dbReference>
<evidence type="ECO:0000313" key="3">
    <source>
        <dbReference type="Proteomes" id="UP000271098"/>
    </source>
</evidence>
<dbReference type="InterPro" id="IPR013783">
    <property type="entry name" value="Ig-like_fold"/>
</dbReference>
<sequence>MKVRAVGARSLYVTWEPPRLPNGYVRGYFVTFENSSTGAIEETYVLNRQLYYLHEEGEPNTGYKVSVWAETNGGEGPKVMRPVRTWPLREPDVPSFIVEATSPTTIQIQWLPSNGSEWMMPGSTFFVRYSIADSDEWTESEQISLPRTDILLSDLEEDTVYKVIGIAKEGNQQRASDVIAVRSLSRATIAHISHGK</sequence>
<dbReference type="AlphaFoldDB" id="A0A183D4N1"/>
<name>A0A183D4N1_9BILA</name>
<reference evidence="2 3" key="2">
    <citation type="submission" date="2018-11" db="EMBL/GenBank/DDBJ databases">
        <authorList>
            <consortium name="Pathogen Informatics"/>
        </authorList>
    </citation>
    <scope>NUCLEOTIDE SEQUENCE [LARGE SCALE GENOMIC DNA]</scope>
</reference>